<dbReference type="GO" id="GO:0005524">
    <property type="term" value="F:ATP binding"/>
    <property type="evidence" value="ECO:0007669"/>
    <property type="project" value="InterPro"/>
</dbReference>
<comment type="catalytic activity">
    <reaction evidence="1 15">
        <text>GTP = 3',5'-cyclic GMP + diphosphate</text>
        <dbReference type="Rhea" id="RHEA:13665"/>
        <dbReference type="ChEBI" id="CHEBI:33019"/>
        <dbReference type="ChEBI" id="CHEBI:37565"/>
        <dbReference type="ChEBI" id="CHEBI:57746"/>
        <dbReference type="EC" id="4.6.1.2"/>
    </reaction>
</comment>
<evidence type="ECO:0000256" key="10">
    <source>
        <dbReference type="ARBA" id="ARBA00023170"/>
    </source>
</evidence>
<dbReference type="InterPro" id="IPR028082">
    <property type="entry name" value="Peripla_BP_I"/>
</dbReference>
<dbReference type="Gene3D" id="6.10.250.780">
    <property type="match status" value="1"/>
</dbReference>
<dbReference type="GO" id="GO:0004383">
    <property type="term" value="F:guanylate cyclase activity"/>
    <property type="evidence" value="ECO:0007669"/>
    <property type="project" value="UniProtKB-EC"/>
</dbReference>
<dbReference type="InterPro" id="IPR000719">
    <property type="entry name" value="Prot_kinase_dom"/>
</dbReference>
<dbReference type="SUPFAM" id="SSF56112">
    <property type="entry name" value="Protein kinase-like (PK-like)"/>
    <property type="match status" value="1"/>
</dbReference>
<dbReference type="InterPro" id="IPR011009">
    <property type="entry name" value="Kinase-like_dom_sf"/>
</dbReference>
<evidence type="ECO:0000259" key="19">
    <source>
        <dbReference type="PROSITE" id="PS50125"/>
    </source>
</evidence>
<evidence type="ECO:0000256" key="4">
    <source>
        <dbReference type="ARBA" id="ARBA00022692"/>
    </source>
</evidence>
<evidence type="ECO:0000256" key="8">
    <source>
        <dbReference type="ARBA" id="ARBA00023134"/>
    </source>
</evidence>
<gene>
    <name evidence="20" type="ORF">PMAYCL1PPCAC_16212</name>
</gene>
<dbReference type="InterPro" id="IPR001245">
    <property type="entry name" value="Ser-Thr/Tyr_kinase_cat_dom"/>
</dbReference>
<dbReference type="Proteomes" id="UP001328107">
    <property type="component" value="Unassembled WGS sequence"/>
</dbReference>
<sequence length="1095" mass="123680">LPIQLVLAQRLSINIGFLFSHNNTYVGYENAAGAALIAMDRIRDEQLLPNVDINFVIDFDECTETWASGLGVEMITKYNVAAIIGPTCNLPSISLGAISNFYRVPYFPWGLATSRALEDVYRFWNVIILNPGSYALGVALHEAMNHFGWRDFAFVYSTVGDGGKCAAVKEDVEVGWLPPIRSWTLSQIWPLQKAISDFNDDVQMSFIFEFPEYAISHAETVRLLSKLKSRARIFALCLSDQHGMKRDFVLSLIDAGMMNDEYVYFFVDPRTRGFVSQKDGVLTDVWIDQFGTNDGRDEEAKEGFQRMFIISDLIPDGENYTEFKKNVTRRIADPPFNCTTECADPIFKIPAVYAGQLHDSLYLYALALNRTLAKSPEQYRDGKTIMLNSAGTFNGWSGQVRINTNGTRAPTFYLSSLDRNGERSTIGSISVDGSTAVFTASYRSEADIWWNRAGNARPRDVPVCGFEGDNCPLTWDQQYLGIVLGACGVVILMGAFLTAIAVFFYISKQREYERAGKLWEIPSLSLIKAKSKAGIESMRSIHSGPSTTSTKTTINSKKDSLRFGFFVNNREIVVAAKYSSRVALLEENRAEMRMLRLIEHDNLNRFIGLSTDGAQMMSIWKYCSRGSLQDVIKQGKISLDAFFIYSILRDIINGINYIHHSPLICHGNLSSECCLVDERWVVKISYYGLHWIRCHEKRRKKDLLWTAPEHLRNEDIFGSKEGDIYSFAIVASEVIGKTSPWDLENRKERPEEIIYMLKKGGDASMRPILTLGENMDINPAMLHLIRDCWNENPQDRPNSDSIKSLLRSMHSGRSDNLMDHVFNMMENYASSLEEEVEARTRELVEEKKKSDILLNRMLPRQVADKLKLGQSVEPESFDSVTIFFSDVVKFTNLAAKCTPLQVVNLLNDLYSTFDGIIDEHDAYKVETIGDGYLCVSGLPHRNGNEHVKEICAMSLAFMACVKHFKIPHLPREQINLRIGINTGPCVAGVVGQTMPRYCLFGDTVNTASRMESNGKPGHIHLSAEACQLLNRVFPSFRTEPRGEVIIKGKGVMETHWLLGNDAYTDFGRPEKSPPTLRDDSPLYRQYQREATMEQE</sequence>
<dbReference type="Pfam" id="PF07714">
    <property type="entry name" value="PK_Tyr_Ser-Thr"/>
    <property type="match status" value="1"/>
</dbReference>
<dbReference type="GO" id="GO:0006935">
    <property type="term" value="P:chemotaxis"/>
    <property type="evidence" value="ECO:0007669"/>
    <property type="project" value="UniProtKB-ARBA"/>
</dbReference>
<evidence type="ECO:0000256" key="15">
    <source>
        <dbReference type="RuleBase" id="RU003431"/>
    </source>
</evidence>
<dbReference type="GO" id="GO:0005525">
    <property type="term" value="F:GTP binding"/>
    <property type="evidence" value="ECO:0007669"/>
    <property type="project" value="UniProtKB-KW"/>
</dbReference>
<keyword evidence="11" id="KW-0325">Glycoprotein</keyword>
<feature type="region of interest" description="Disordered" evidence="16">
    <location>
        <begin position="1064"/>
        <end position="1083"/>
    </location>
</feature>
<keyword evidence="9 17" id="KW-0472">Membrane</keyword>
<dbReference type="GO" id="GO:0001653">
    <property type="term" value="F:peptide receptor activity"/>
    <property type="evidence" value="ECO:0007669"/>
    <property type="project" value="TreeGrafter"/>
</dbReference>
<dbReference type="FunFam" id="1.10.510.10:FF:000990">
    <property type="entry name" value="Guanylate cyclase"/>
    <property type="match status" value="1"/>
</dbReference>
<evidence type="ECO:0000256" key="16">
    <source>
        <dbReference type="SAM" id="MobiDB-lite"/>
    </source>
</evidence>
<dbReference type="AlphaFoldDB" id="A0AAN5HYZ8"/>
<comment type="caution">
    <text evidence="20">The sequence shown here is derived from an EMBL/GenBank/DDBJ whole genome shotgun (WGS) entry which is preliminary data.</text>
</comment>
<protein>
    <recommendedName>
        <fullName evidence="3 15">Guanylate cyclase</fullName>
        <ecNumber evidence="3 15">4.6.1.2</ecNumber>
    </recommendedName>
</protein>
<comment type="subcellular location">
    <subcellularLocation>
        <location evidence="2">Membrane</location>
        <topology evidence="2">Single-pass type I membrane protein</topology>
    </subcellularLocation>
</comment>
<evidence type="ECO:0000256" key="3">
    <source>
        <dbReference type="ARBA" id="ARBA00012202"/>
    </source>
</evidence>
<keyword evidence="6" id="KW-0547">Nucleotide-binding</keyword>
<keyword evidence="5" id="KW-0732">Signal</keyword>
<feature type="domain" description="Guanylate cyclase" evidence="19">
    <location>
        <begin position="881"/>
        <end position="1011"/>
    </location>
</feature>
<evidence type="ECO:0000256" key="5">
    <source>
        <dbReference type="ARBA" id="ARBA00022729"/>
    </source>
</evidence>
<dbReference type="InterPro" id="IPR001828">
    <property type="entry name" value="ANF_lig-bd_rcpt"/>
</dbReference>
<keyword evidence="7 17" id="KW-1133">Transmembrane helix</keyword>
<dbReference type="EMBL" id="BTRK01000004">
    <property type="protein sequence ID" value="GMR46017.1"/>
    <property type="molecule type" value="Genomic_DNA"/>
</dbReference>
<evidence type="ECO:0000256" key="17">
    <source>
        <dbReference type="SAM" id="Phobius"/>
    </source>
</evidence>
<dbReference type="CDD" id="cd06352">
    <property type="entry name" value="PBP1_NPR_GC-like"/>
    <property type="match status" value="1"/>
</dbReference>
<dbReference type="SMART" id="SM00044">
    <property type="entry name" value="CYCc"/>
    <property type="match status" value="1"/>
</dbReference>
<dbReference type="GO" id="GO:0007635">
    <property type="term" value="P:chemosensory behavior"/>
    <property type="evidence" value="ECO:0007669"/>
    <property type="project" value="UniProtKB-ARBA"/>
</dbReference>
<keyword evidence="13 15" id="KW-0141">cGMP biosynthesis</keyword>
<dbReference type="FunFam" id="3.30.70.1230:FF:000023">
    <property type="entry name" value="Guanylate cyclase"/>
    <property type="match status" value="1"/>
</dbReference>
<dbReference type="Gene3D" id="3.40.50.2300">
    <property type="match status" value="2"/>
</dbReference>
<dbReference type="GO" id="GO:0007168">
    <property type="term" value="P:receptor guanylyl cyclase signaling pathway"/>
    <property type="evidence" value="ECO:0007669"/>
    <property type="project" value="TreeGrafter"/>
</dbReference>
<dbReference type="Pfam" id="PF00211">
    <property type="entry name" value="Guanylate_cyc"/>
    <property type="match status" value="1"/>
</dbReference>
<dbReference type="GO" id="GO:0004016">
    <property type="term" value="F:adenylate cyclase activity"/>
    <property type="evidence" value="ECO:0007669"/>
    <property type="project" value="TreeGrafter"/>
</dbReference>
<dbReference type="PRINTS" id="PR00255">
    <property type="entry name" value="NATPEPTIDER"/>
</dbReference>
<dbReference type="PANTHER" id="PTHR11920:SF375">
    <property type="entry name" value="RECEPTOR-TYPE GUANYLATE CYCLASE GCY-13"/>
    <property type="match status" value="1"/>
</dbReference>
<keyword evidence="21" id="KW-1185">Reference proteome</keyword>
<dbReference type="SUPFAM" id="SSF55073">
    <property type="entry name" value="Nucleotide cyclase"/>
    <property type="match status" value="1"/>
</dbReference>
<keyword evidence="10" id="KW-0675">Receptor</keyword>
<evidence type="ECO:0000256" key="13">
    <source>
        <dbReference type="ARBA" id="ARBA00023293"/>
    </source>
</evidence>
<dbReference type="PANTHER" id="PTHR11920">
    <property type="entry name" value="GUANYLYL CYCLASE"/>
    <property type="match status" value="1"/>
</dbReference>
<feature type="compositionally biased region" description="Basic and acidic residues" evidence="16">
    <location>
        <begin position="1067"/>
        <end position="1083"/>
    </location>
</feature>
<dbReference type="Pfam" id="PF01094">
    <property type="entry name" value="ANF_receptor"/>
    <property type="match status" value="1"/>
</dbReference>
<evidence type="ECO:0000256" key="7">
    <source>
        <dbReference type="ARBA" id="ARBA00022989"/>
    </source>
</evidence>
<dbReference type="PROSITE" id="PS50125">
    <property type="entry name" value="GUANYLATE_CYCLASE_2"/>
    <property type="match status" value="1"/>
</dbReference>
<dbReference type="Gene3D" id="1.10.510.10">
    <property type="entry name" value="Transferase(Phosphotransferase) domain 1"/>
    <property type="match status" value="1"/>
</dbReference>
<dbReference type="PROSITE" id="PS00452">
    <property type="entry name" value="GUANYLATE_CYCLASE_1"/>
    <property type="match status" value="1"/>
</dbReference>
<evidence type="ECO:0000256" key="2">
    <source>
        <dbReference type="ARBA" id="ARBA00004479"/>
    </source>
</evidence>
<dbReference type="GO" id="GO:0035556">
    <property type="term" value="P:intracellular signal transduction"/>
    <property type="evidence" value="ECO:0007669"/>
    <property type="project" value="InterPro"/>
</dbReference>
<evidence type="ECO:0000256" key="11">
    <source>
        <dbReference type="ARBA" id="ARBA00023180"/>
    </source>
</evidence>
<dbReference type="Gene3D" id="3.30.70.1230">
    <property type="entry name" value="Nucleotide cyclase"/>
    <property type="match status" value="1"/>
</dbReference>
<dbReference type="SUPFAM" id="SSF53822">
    <property type="entry name" value="Periplasmic binding protein-like I"/>
    <property type="match status" value="1"/>
</dbReference>
<accession>A0AAN5HYZ8</accession>
<dbReference type="InterPro" id="IPR050401">
    <property type="entry name" value="Cyclic_nucleotide_synthase"/>
</dbReference>
<evidence type="ECO:0000256" key="12">
    <source>
        <dbReference type="ARBA" id="ARBA00023239"/>
    </source>
</evidence>
<dbReference type="GO" id="GO:0005886">
    <property type="term" value="C:plasma membrane"/>
    <property type="evidence" value="ECO:0007669"/>
    <property type="project" value="TreeGrafter"/>
</dbReference>
<dbReference type="CDD" id="cd07302">
    <property type="entry name" value="CHD"/>
    <property type="match status" value="1"/>
</dbReference>
<evidence type="ECO:0000313" key="20">
    <source>
        <dbReference type="EMBL" id="GMR46017.1"/>
    </source>
</evidence>
<organism evidence="20 21">
    <name type="scientific">Pristionchus mayeri</name>
    <dbReference type="NCBI Taxonomy" id="1317129"/>
    <lineage>
        <taxon>Eukaryota</taxon>
        <taxon>Metazoa</taxon>
        <taxon>Ecdysozoa</taxon>
        <taxon>Nematoda</taxon>
        <taxon>Chromadorea</taxon>
        <taxon>Rhabditida</taxon>
        <taxon>Rhabditina</taxon>
        <taxon>Diplogasteromorpha</taxon>
        <taxon>Diplogasteroidea</taxon>
        <taxon>Neodiplogasteridae</taxon>
        <taxon>Pristionchus</taxon>
    </lineage>
</organism>
<dbReference type="InterPro" id="IPR029787">
    <property type="entry name" value="Nucleotide_cyclase"/>
</dbReference>
<feature type="domain" description="Protein kinase" evidence="18">
    <location>
        <begin position="535"/>
        <end position="823"/>
    </location>
</feature>
<evidence type="ECO:0000259" key="18">
    <source>
        <dbReference type="PROSITE" id="PS50011"/>
    </source>
</evidence>
<evidence type="ECO:0000256" key="1">
    <source>
        <dbReference type="ARBA" id="ARBA00001436"/>
    </source>
</evidence>
<keyword evidence="12 14" id="KW-0456">Lyase</keyword>
<evidence type="ECO:0000256" key="9">
    <source>
        <dbReference type="ARBA" id="ARBA00023136"/>
    </source>
</evidence>
<keyword evidence="4 17" id="KW-0812">Transmembrane</keyword>
<keyword evidence="8" id="KW-0342">GTP-binding</keyword>
<evidence type="ECO:0000313" key="21">
    <source>
        <dbReference type="Proteomes" id="UP001328107"/>
    </source>
</evidence>
<feature type="transmembrane region" description="Helical" evidence="17">
    <location>
        <begin position="479"/>
        <end position="506"/>
    </location>
</feature>
<comment type="similarity">
    <text evidence="14">Belongs to the adenylyl cyclase class-4/guanylyl cyclase family.</text>
</comment>
<proteinExistence type="inferred from homology"/>
<dbReference type="PROSITE" id="PS50011">
    <property type="entry name" value="PROTEIN_KINASE_DOM"/>
    <property type="match status" value="1"/>
</dbReference>
<evidence type="ECO:0000256" key="6">
    <source>
        <dbReference type="ARBA" id="ARBA00022741"/>
    </source>
</evidence>
<dbReference type="InterPro" id="IPR018297">
    <property type="entry name" value="A/G_cyclase_CS"/>
</dbReference>
<dbReference type="GO" id="GO:0004672">
    <property type="term" value="F:protein kinase activity"/>
    <property type="evidence" value="ECO:0007669"/>
    <property type="project" value="InterPro"/>
</dbReference>
<feature type="non-terminal residue" evidence="20">
    <location>
        <position position="1"/>
    </location>
</feature>
<reference evidence="21" key="1">
    <citation type="submission" date="2022-10" db="EMBL/GenBank/DDBJ databases">
        <title>Genome assembly of Pristionchus species.</title>
        <authorList>
            <person name="Yoshida K."/>
            <person name="Sommer R.J."/>
        </authorList>
    </citation>
    <scope>NUCLEOTIDE SEQUENCE [LARGE SCALE GENOMIC DNA]</scope>
    <source>
        <strain evidence="21">RS5460</strain>
    </source>
</reference>
<dbReference type="InterPro" id="IPR001054">
    <property type="entry name" value="A/G_cyclase"/>
</dbReference>
<dbReference type="EC" id="4.6.1.2" evidence="3 15"/>
<evidence type="ECO:0000256" key="14">
    <source>
        <dbReference type="RuleBase" id="RU000405"/>
    </source>
</evidence>
<name>A0AAN5HYZ8_9BILA</name>
<dbReference type="InterPro" id="IPR001170">
    <property type="entry name" value="ANPR/GUC"/>
</dbReference>
<feature type="non-terminal residue" evidence="20">
    <location>
        <position position="1095"/>
    </location>
</feature>